<dbReference type="Proteomes" id="UP001054945">
    <property type="component" value="Unassembled WGS sequence"/>
</dbReference>
<name>A0AAV4VEZ1_CAEEX</name>
<sequence length="84" mass="9343">MDHEIFGNDFSILYDIESIVQQTATNTMLINHNPICVTFTALEMVNTNFAEFSMKNTTAVNTASPTLDLELEKTSQSSVLDVPK</sequence>
<proteinExistence type="predicted"/>
<keyword evidence="2" id="KW-1185">Reference proteome</keyword>
<accession>A0AAV4VEZ1</accession>
<evidence type="ECO:0000313" key="2">
    <source>
        <dbReference type="Proteomes" id="UP001054945"/>
    </source>
</evidence>
<protein>
    <submittedName>
        <fullName evidence="1">Uncharacterized protein</fullName>
    </submittedName>
</protein>
<dbReference type="AlphaFoldDB" id="A0AAV4VEZ1"/>
<comment type="caution">
    <text evidence="1">The sequence shown here is derived from an EMBL/GenBank/DDBJ whole genome shotgun (WGS) entry which is preliminary data.</text>
</comment>
<gene>
    <name evidence="1" type="ORF">CEXT_347181</name>
</gene>
<reference evidence="1 2" key="1">
    <citation type="submission" date="2021-06" db="EMBL/GenBank/DDBJ databases">
        <title>Caerostris extrusa draft genome.</title>
        <authorList>
            <person name="Kono N."/>
            <person name="Arakawa K."/>
        </authorList>
    </citation>
    <scope>NUCLEOTIDE SEQUENCE [LARGE SCALE GENOMIC DNA]</scope>
</reference>
<evidence type="ECO:0000313" key="1">
    <source>
        <dbReference type="EMBL" id="GIY68574.1"/>
    </source>
</evidence>
<organism evidence="1 2">
    <name type="scientific">Caerostris extrusa</name>
    <name type="common">Bark spider</name>
    <name type="synonym">Caerostris bankana</name>
    <dbReference type="NCBI Taxonomy" id="172846"/>
    <lineage>
        <taxon>Eukaryota</taxon>
        <taxon>Metazoa</taxon>
        <taxon>Ecdysozoa</taxon>
        <taxon>Arthropoda</taxon>
        <taxon>Chelicerata</taxon>
        <taxon>Arachnida</taxon>
        <taxon>Araneae</taxon>
        <taxon>Araneomorphae</taxon>
        <taxon>Entelegynae</taxon>
        <taxon>Araneoidea</taxon>
        <taxon>Araneidae</taxon>
        <taxon>Caerostris</taxon>
    </lineage>
</organism>
<dbReference type="EMBL" id="BPLR01014403">
    <property type="protein sequence ID" value="GIY68574.1"/>
    <property type="molecule type" value="Genomic_DNA"/>
</dbReference>